<dbReference type="InterPro" id="IPR002918">
    <property type="entry name" value="Lipase_EstA/Esterase_EstB"/>
</dbReference>
<dbReference type="WBParaSite" id="GPLIN_000478300">
    <property type="protein sequence ID" value="GPLIN_000478300"/>
    <property type="gene ID" value="GPLIN_000478300"/>
</dbReference>
<sequence>MWCMEAYPCGDPRLPHHCFPPKLVNPDELTKRTGALYYKLDLEDQVALSKRIAIMKLERNFTKEDTYTLDAQSTIDFKEKIAELFEETESDEDQARMILDGSAYYDVEDEVWIRIFCEYGDLIIIPKGTAYRMTTTPKNFPQIRPAMSRPLKPNFSPLLLRLLPFLLVFVLSPTLIEATFSTVFRQFLRQRYGEAVDKELSREDVGGGGSFGGGTHQAGQQTKRRPVILVHGITNNAGTFGSIQHFFRNNDYGDDEVYGTTYGICRDVLPLRQSGQLQQKEFAMPSIAQIRMIVLAVSSYTAGKVNIIAYSMGSPIARKAIMGGVCVDTNEDVGPPLSGLVHTFVGVAGANWGSFLCVLPFGSCNLVNGMACGSRFLNDINSRKRYEGDVIYTIYSTGDDKVGYRTCGRIASAIDGENGAFQKEGLSHDAVIFNTANLQYNLVTHNAP</sequence>
<dbReference type="PANTHER" id="PTHR32015:SF3">
    <property type="entry name" value="TRIACYLGLYCEROL LIPASE"/>
    <property type="match status" value="1"/>
</dbReference>
<dbReference type="GO" id="GO:0010309">
    <property type="term" value="F:acireductone dioxygenase [iron(II)-requiring] activity"/>
    <property type="evidence" value="ECO:0007669"/>
    <property type="project" value="InterPro"/>
</dbReference>
<reference evidence="2" key="2">
    <citation type="submission" date="2016-06" db="UniProtKB">
        <authorList>
            <consortium name="WormBaseParasite"/>
        </authorList>
    </citation>
    <scope>IDENTIFICATION</scope>
</reference>
<dbReference type="AlphaFoldDB" id="A0A183BVZ5"/>
<organism evidence="1 2">
    <name type="scientific">Globodera pallida</name>
    <name type="common">Potato cyst nematode worm</name>
    <name type="synonym">Heterodera pallida</name>
    <dbReference type="NCBI Taxonomy" id="36090"/>
    <lineage>
        <taxon>Eukaryota</taxon>
        <taxon>Metazoa</taxon>
        <taxon>Ecdysozoa</taxon>
        <taxon>Nematoda</taxon>
        <taxon>Chromadorea</taxon>
        <taxon>Rhabditida</taxon>
        <taxon>Tylenchina</taxon>
        <taxon>Tylenchomorpha</taxon>
        <taxon>Tylenchoidea</taxon>
        <taxon>Heteroderidae</taxon>
        <taxon>Heteroderinae</taxon>
        <taxon>Globodera</taxon>
    </lineage>
</organism>
<dbReference type="InterPro" id="IPR029058">
    <property type="entry name" value="AB_hydrolase_fold"/>
</dbReference>
<evidence type="ECO:0000313" key="2">
    <source>
        <dbReference type="WBParaSite" id="GPLIN_000478300"/>
    </source>
</evidence>
<dbReference type="InterPro" id="IPR004313">
    <property type="entry name" value="ARD"/>
</dbReference>
<dbReference type="Gene3D" id="3.40.50.1820">
    <property type="entry name" value="alpha/beta hydrolase"/>
    <property type="match status" value="1"/>
</dbReference>
<dbReference type="SUPFAM" id="SSF51182">
    <property type="entry name" value="RmlC-like cupins"/>
    <property type="match status" value="1"/>
</dbReference>
<reference evidence="1" key="1">
    <citation type="submission" date="2014-05" db="EMBL/GenBank/DDBJ databases">
        <title>The genome and life-stage specific transcriptomes of Globodera pallida elucidate key aspects of plant parasitism by a cyst nematode.</title>
        <authorList>
            <person name="Cotton J.A."/>
            <person name="Lilley C.J."/>
            <person name="Jones L.M."/>
            <person name="Kikuchi T."/>
            <person name="Reid A.J."/>
            <person name="Thorpe P."/>
            <person name="Tsai I.J."/>
            <person name="Beasley H."/>
            <person name="Blok V."/>
            <person name="Cock P.J.A."/>
            <person name="Van den Akker S.E."/>
            <person name="Holroyd N."/>
            <person name="Hunt M."/>
            <person name="Mantelin S."/>
            <person name="Naghra H."/>
            <person name="Pain A."/>
            <person name="Palomares-Rius J.E."/>
            <person name="Zarowiecki M."/>
            <person name="Berriman M."/>
            <person name="Jones J.T."/>
            <person name="Urwin P.E."/>
        </authorList>
    </citation>
    <scope>NUCLEOTIDE SEQUENCE [LARGE SCALE GENOMIC DNA]</scope>
    <source>
        <strain evidence="1">Lindley</strain>
    </source>
</reference>
<dbReference type="InterPro" id="IPR014710">
    <property type="entry name" value="RmlC-like_jellyroll"/>
</dbReference>
<dbReference type="Proteomes" id="UP000050741">
    <property type="component" value="Unassembled WGS sequence"/>
</dbReference>
<evidence type="ECO:0000313" key="1">
    <source>
        <dbReference type="Proteomes" id="UP000050741"/>
    </source>
</evidence>
<dbReference type="InterPro" id="IPR011051">
    <property type="entry name" value="RmlC_Cupin_sf"/>
</dbReference>
<accession>A0A183BVZ5</accession>
<dbReference type="Pfam" id="PF03079">
    <property type="entry name" value="ARD"/>
    <property type="match status" value="1"/>
</dbReference>
<keyword evidence="1" id="KW-1185">Reference proteome</keyword>
<dbReference type="Gene3D" id="2.60.120.10">
    <property type="entry name" value="Jelly Rolls"/>
    <property type="match status" value="1"/>
</dbReference>
<name>A0A183BVZ5_GLOPA</name>
<protein>
    <submittedName>
        <fullName evidence="2">Alpha/beta-hydrolase</fullName>
    </submittedName>
</protein>
<dbReference type="PANTHER" id="PTHR32015">
    <property type="entry name" value="FASTING INDUCED LIPASE"/>
    <property type="match status" value="1"/>
</dbReference>
<dbReference type="GO" id="GO:0016042">
    <property type="term" value="P:lipid catabolic process"/>
    <property type="evidence" value="ECO:0007669"/>
    <property type="project" value="InterPro"/>
</dbReference>
<dbReference type="GO" id="GO:0016298">
    <property type="term" value="F:lipase activity"/>
    <property type="evidence" value="ECO:0007669"/>
    <property type="project" value="TreeGrafter"/>
</dbReference>
<dbReference type="Pfam" id="PF01674">
    <property type="entry name" value="Lipase_2"/>
    <property type="match status" value="1"/>
</dbReference>
<dbReference type="SUPFAM" id="SSF53474">
    <property type="entry name" value="alpha/beta-Hydrolases"/>
    <property type="match status" value="1"/>
</dbReference>
<proteinExistence type="predicted"/>